<evidence type="ECO:0000313" key="1">
    <source>
        <dbReference type="EMBL" id="JAH65766.1"/>
    </source>
</evidence>
<proteinExistence type="predicted"/>
<reference evidence="1" key="1">
    <citation type="submission" date="2014-11" db="EMBL/GenBank/DDBJ databases">
        <authorList>
            <person name="Amaro Gonzalez C."/>
        </authorList>
    </citation>
    <scope>NUCLEOTIDE SEQUENCE</scope>
</reference>
<protein>
    <submittedName>
        <fullName evidence="1">Uncharacterized protein</fullName>
    </submittedName>
</protein>
<sequence>MQIHRQAHLLAQLALKSLHVQCIVSRNKSN</sequence>
<organism evidence="1">
    <name type="scientific">Anguilla anguilla</name>
    <name type="common">European freshwater eel</name>
    <name type="synonym">Muraena anguilla</name>
    <dbReference type="NCBI Taxonomy" id="7936"/>
    <lineage>
        <taxon>Eukaryota</taxon>
        <taxon>Metazoa</taxon>
        <taxon>Chordata</taxon>
        <taxon>Craniata</taxon>
        <taxon>Vertebrata</taxon>
        <taxon>Euteleostomi</taxon>
        <taxon>Actinopterygii</taxon>
        <taxon>Neopterygii</taxon>
        <taxon>Teleostei</taxon>
        <taxon>Anguilliformes</taxon>
        <taxon>Anguillidae</taxon>
        <taxon>Anguilla</taxon>
    </lineage>
</organism>
<reference evidence="1" key="2">
    <citation type="journal article" date="2015" name="Fish Shellfish Immunol.">
        <title>Early steps in the European eel (Anguilla anguilla)-Vibrio vulnificus interaction in the gills: Role of the RtxA13 toxin.</title>
        <authorList>
            <person name="Callol A."/>
            <person name="Pajuelo D."/>
            <person name="Ebbesson L."/>
            <person name="Teles M."/>
            <person name="MacKenzie S."/>
            <person name="Amaro C."/>
        </authorList>
    </citation>
    <scope>NUCLEOTIDE SEQUENCE</scope>
</reference>
<name>A0A0E9UJ85_ANGAN</name>
<dbReference type="AlphaFoldDB" id="A0A0E9UJ85"/>
<accession>A0A0E9UJ85</accession>
<dbReference type="EMBL" id="GBXM01042811">
    <property type="protein sequence ID" value="JAH65766.1"/>
    <property type="molecule type" value="Transcribed_RNA"/>
</dbReference>